<dbReference type="RefSeq" id="WP_257313457.1">
    <property type="nucleotide sequence ID" value="NZ_JANFDG010000004.1"/>
</dbReference>
<dbReference type="SUPFAM" id="SSF53335">
    <property type="entry name" value="S-adenosyl-L-methionine-dependent methyltransferases"/>
    <property type="match status" value="1"/>
</dbReference>
<reference evidence="3" key="1">
    <citation type="journal article" date="2019" name="Int. J. Syst. Evol. Microbiol.">
        <title>The Global Catalogue of Microorganisms (GCM) 10K type strain sequencing project: providing services to taxonomists for standard genome sequencing and annotation.</title>
        <authorList>
            <consortium name="The Broad Institute Genomics Platform"/>
            <consortium name="The Broad Institute Genome Sequencing Center for Infectious Disease"/>
            <person name="Wu L."/>
            <person name="Ma J."/>
        </authorList>
    </citation>
    <scope>NUCLEOTIDE SEQUENCE [LARGE SCALE GENOMIC DNA]</scope>
    <source>
        <strain evidence="3">KCTC 52677</strain>
    </source>
</reference>
<comment type="caution">
    <text evidence="2">The sequence shown here is derived from an EMBL/GenBank/DDBJ whole genome shotgun (WGS) entry which is preliminary data.</text>
</comment>
<keyword evidence="2" id="KW-0489">Methyltransferase</keyword>
<dbReference type="GO" id="GO:0032259">
    <property type="term" value="P:methylation"/>
    <property type="evidence" value="ECO:0007669"/>
    <property type="project" value="UniProtKB-KW"/>
</dbReference>
<evidence type="ECO:0000313" key="2">
    <source>
        <dbReference type="EMBL" id="MFC3073626.1"/>
    </source>
</evidence>
<dbReference type="Gene3D" id="3.40.50.150">
    <property type="entry name" value="Vaccinia Virus protein VP39"/>
    <property type="match status" value="1"/>
</dbReference>
<proteinExistence type="predicted"/>
<evidence type="ECO:0000259" key="1">
    <source>
        <dbReference type="Pfam" id="PF08241"/>
    </source>
</evidence>
<dbReference type="InterPro" id="IPR013216">
    <property type="entry name" value="Methyltransf_11"/>
</dbReference>
<gene>
    <name evidence="2" type="ORF">ACFOHH_10955</name>
</gene>
<dbReference type="PANTHER" id="PTHR42912">
    <property type="entry name" value="METHYLTRANSFERASE"/>
    <property type="match status" value="1"/>
</dbReference>
<dbReference type="CDD" id="cd02440">
    <property type="entry name" value="AdoMet_MTases"/>
    <property type="match status" value="1"/>
</dbReference>
<accession>A0ABV7DGC1</accession>
<dbReference type="PANTHER" id="PTHR42912:SF80">
    <property type="entry name" value="METHYLTRANSFERASE DOMAIN-CONTAINING PROTEIN"/>
    <property type="match status" value="1"/>
</dbReference>
<keyword evidence="2" id="KW-0808">Transferase</keyword>
<dbReference type="Pfam" id="PF08241">
    <property type="entry name" value="Methyltransf_11"/>
    <property type="match status" value="1"/>
</dbReference>
<organism evidence="2 3">
    <name type="scientific">Shinella pollutisoli</name>
    <dbReference type="NCBI Taxonomy" id="2250594"/>
    <lineage>
        <taxon>Bacteria</taxon>
        <taxon>Pseudomonadati</taxon>
        <taxon>Pseudomonadota</taxon>
        <taxon>Alphaproteobacteria</taxon>
        <taxon>Hyphomicrobiales</taxon>
        <taxon>Rhizobiaceae</taxon>
        <taxon>Shinella</taxon>
    </lineage>
</organism>
<sequence length="224" mass="24809">MSGAERQRRIYRRWAPIYDPIYSRILQRAHRRLAEVAGRHGGDVLEIGVGTGLGLPYYPPACRITGIDVSHDMLARAKARAAREPLPNVVGLRVMDAHRLDFPADAFDVVTLPFVLTLVETPEAVLRECMRVVRPEGLVLVASRISRGGPLQGGVERALEPLARRCGLSTAFHLSRIERWCAAEGLARLDAVETLDPVGFFKLVALRRAPPRRAQAEPSRDPRG</sequence>
<feature type="domain" description="Methyltransferase type 11" evidence="1">
    <location>
        <begin position="45"/>
        <end position="140"/>
    </location>
</feature>
<dbReference type="GO" id="GO:0008168">
    <property type="term" value="F:methyltransferase activity"/>
    <property type="evidence" value="ECO:0007669"/>
    <property type="project" value="UniProtKB-KW"/>
</dbReference>
<dbReference type="InterPro" id="IPR050508">
    <property type="entry name" value="Methyltransf_Superfamily"/>
</dbReference>
<dbReference type="Proteomes" id="UP001595377">
    <property type="component" value="Unassembled WGS sequence"/>
</dbReference>
<dbReference type="EC" id="2.1.1.-" evidence="2"/>
<protein>
    <submittedName>
        <fullName evidence="2">Class I SAM-dependent methyltransferase</fullName>
        <ecNumber evidence="2">2.1.1.-</ecNumber>
    </submittedName>
</protein>
<dbReference type="EMBL" id="JBHRSP010000017">
    <property type="protein sequence ID" value="MFC3073626.1"/>
    <property type="molecule type" value="Genomic_DNA"/>
</dbReference>
<keyword evidence="3" id="KW-1185">Reference proteome</keyword>
<evidence type="ECO:0000313" key="3">
    <source>
        <dbReference type="Proteomes" id="UP001595377"/>
    </source>
</evidence>
<dbReference type="InterPro" id="IPR029063">
    <property type="entry name" value="SAM-dependent_MTases_sf"/>
</dbReference>
<name>A0ABV7DGC1_9HYPH</name>